<dbReference type="InterPro" id="IPR001789">
    <property type="entry name" value="Sig_transdc_resp-reg_receiver"/>
</dbReference>
<comment type="caution">
    <text evidence="6">The sequence shown here is derived from an EMBL/GenBank/DDBJ whole genome shotgun (WGS) entry which is preliminary data.</text>
</comment>
<evidence type="ECO:0000259" key="5">
    <source>
        <dbReference type="PROSITE" id="PS51755"/>
    </source>
</evidence>
<keyword evidence="1 3" id="KW-0238">DNA-binding</keyword>
<evidence type="ECO:0000259" key="4">
    <source>
        <dbReference type="PROSITE" id="PS50110"/>
    </source>
</evidence>
<dbReference type="PANTHER" id="PTHR48111">
    <property type="entry name" value="REGULATOR OF RPOS"/>
    <property type="match status" value="1"/>
</dbReference>
<dbReference type="OrthoDB" id="7301242at2"/>
<dbReference type="GO" id="GO:0000976">
    <property type="term" value="F:transcription cis-regulatory region binding"/>
    <property type="evidence" value="ECO:0007669"/>
    <property type="project" value="TreeGrafter"/>
</dbReference>
<evidence type="ECO:0000313" key="6">
    <source>
        <dbReference type="EMBL" id="EKV30687.1"/>
    </source>
</evidence>
<dbReference type="InterPro" id="IPR001867">
    <property type="entry name" value="OmpR/PhoB-type_DNA-bd"/>
</dbReference>
<dbReference type="Pfam" id="PF00486">
    <property type="entry name" value="Trans_reg_C"/>
    <property type="match status" value="1"/>
</dbReference>
<dbReference type="PROSITE" id="PS50110">
    <property type="entry name" value="RESPONSE_REGULATORY"/>
    <property type="match status" value="1"/>
</dbReference>
<dbReference type="PROSITE" id="PS51755">
    <property type="entry name" value="OMPR_PHOB"/>
    <property type="match status" value="1"/>
</dbReference>
<dbReference type="SUPFAM" id="SSF52172">
    <property type="entry name" value="CheY-like"/>
    <property type="match status" value="1"/>
</dbReference>
<dbReference type="InterPro" id="IPR036388">
    <property type="entry name" value="WH-like_DNA-bd_sf"/>
</dbReference>
<reference evidence="6 7" key="1">
    <citation type="journal article" date="2013" name="Genome Announc.">
        <title>Draft Genome Sequence of an Alphaproteobacterium, Caenispirillum salinarum AK4(T), Isolated from a Solar Saltern.</title>
        <authorList>
            <person name="Khatri I."/>
            <person name="Singh A."/>
            <person name="Korpole S."/>
            <person name="Pinnaka A.K."/>
            <person name="Subramanian S."/>
        </authorList>
    </citation>
    <scope>NUCLEOTIDE SEQUENCE [LARGE SCALE GENOMIC DNA]</scope>
    <source>
        <strain evidence="6 7">AK4</strain>
    </source>
</reference>
<dbReference type="Gene3D" id="1.10.10.10">
    <property type="entry name" value="Winged helix-like DNA-binding domain superfamily/Winged helix DNA-binding domain"/>
    <property type="match status" value="1"/>
</dbReference>
<dbReference type="SMART" id="SM00862">
    <property type="entry name" value="Trans_reg_C"/>
    <property type="match status" value="1"/>
</dbReference>
<dbReference type="InterPro" id="IPR039420">
    <property type="entry name" value="WalR-like"/>
</dbReference>
<dbReference type="GO" id="GO:0006355">
    <property type="term" value="P:regulation of DNA-templated transcription"/>
    <property type="evidence" value="ECO:0007669"/>
    <property type="project" value="InterPro"/>
</dbReference>
<dbReference type="SUPFAM" id="SSF46894">
    <property type="entry name" value="C-terminal effector domain of the bipartite response regulators"/>
    <property type="match status" value="1"/>
</dbReference>
<proteinExistence type="predicted"/>
<gene>
    <name evidence="6" type="ORF">C882_4024</name>
</gene>
<feature type="domain" description="OmpR/PhoB-type" evidence="5">
    <location>
        <begin position="141"/>
        <end position="240"/>
    </location>
</feature>
<dbReference type="Proteomes" id="UP000009881">
    <property type="component" value="Unassembled WGS sequence"/>
</dbReference>
<dbReference type="PATRIC" id="fig|1238182.3.peg.1686"/>
<dbReference type="InterPro" id="IPR011006">
    <property type="entry name" value="CheY-like_superfamily"/>
</dbReference>
<organism evidence="6 7">
    <name type="scientific">Caenispirillum salinarum AK4</name>
    <dbReference type="NCBI Taxonomy" id="1238182"/>
    <lineage>
        <taxon>Bacteria</taxon>
        <taxon>Pseudomonadati</taxon>
        <taxon>Pseudomonadota</taxon>
        <taxon>Alphaproteobacteria</taxon>
        <taxon>Rhodospirillales</taxon>
        <taxon>Novispirillaceae</taxon>
        <taxon>Caenispirillum</taxon>
    </lineage>
</organism>
<keyword evidence="7" id="KW-1185">Reference proteome</keyword>
<dbReference type="Pfam" id="PF00072">
    <property type="entry name" value="Response_reg"/>
    <property type="match status" value="1"/>
</dbReference>
<name>K9GZI0_9PROT</name>
<dbReference type="CDD" id="cd00383">
    <property type="entry name" value="trans_reg_C"/>
    <property type="match status" value="1"/>
</dbReference>
<dbReference type="GO" id="GO:0005829">
    <property type="term" value="C:cytosol"/>
    <property type="evidence" value="ECO:0007669"/>
    <property type="project" value="TreeGrafter"/>
</dbReference>
<dbReference type="RefSeq" id="WP_009540132.1">
    <property type="nucleotide sequence ID" value="NZ_ANHY01000007.1"/>
</dbReference>
<evidence type="ECO:0000256" key="1">
    <source>
        <dbReference type="ARBA" id="ARBA00023125"/>
    </source>
</evidence>
<dbReference type="eggNOG" id="COG0745">
    <property type="taxonomic scope" value="Bacteria"/>
</dbReference>
<sequence length="243" mass="26702">MAQEPRKQGDRRCIIIVDGDDAAREHAVSALRDSGMEALGAVDAASVRGLMDVRPCDLVVTELDLPDGNGLMLIRDLRAASAIGLIALTARTEVVDRIVALEMGADDYVTKPFEPRELAVRCRNLMWRVSTAGTAAVLRGADRVRFADWVFDHGKRLLIGTDEQPVMLTRQEAAVLKALVDNPGRVMSRDALMDAVGRGWNPTDRTVDVLIGRLRKKIEPNPAHPELIVTVYGEGYMFGELPY</sequence>
<dbReference type="Gene3D" id="6.10.250.690">
    <property type="match status" value="1"/>
</dbReference>
<evidence type="ECO:0000256" key="2">
    <source>
        <dbReference type="PROSITE-ProRule" id="PRU00169"/>
    </source>
</evidence>
<dbReference type="GO" id="GO:0000156">
    <property type="term" value="F:phosphorelay response regulator activity"/>
    <property type="evidence" value="ECO:0007669"/>
    <property type="project" value="TreeGrafter"/>
</dbReference>
<protein>
    <submittedName>
        <fullName evidence="6">CheY-like receiver protein</fullName>
    </submittedName>
</protein>
<dbReference type="GO" id="GO:0032993">
    <property type="term" value="C:protein-DNA complex"/>
    <property type="evidence" value="ECO:0007669"/>
    <property type="project" value="TreeGrafter"/>
</dbReference>
<dbReference type="InterPro" id="IPR016032">
    <property type="entry name" value="Sig_transdc_resp-reg_C-effctor"/>
</dbReference>
<evidence type="ECO:0000313" key="7">
    <source>
        <dbReference type="Proteomes" id="UP000009881"/>
    </source>
</evidence>
<feature type="domain" description="Response regulatory" evidence="4">
    <location>
        <begin position="13"/>
        <end position="126"/>
    </location>
</feature>
<dbReference type="SMART" id="SM00448">
    <property type="entry name" value="REC"/>
    <property type="match status" value="1"/>
</dbReference>
<feature type="DNA-binding region" description="OmpR/PhoB-type" evidence="3">
    <location>
        <begin position="141"/>
        <end position="240"/>
    </location>
</feature>
<accession>K9GZI0</accession>
<dbReference type="STRING" id="1238182.C882_4024"/>
<comment type="caution">
    <text evidence="2">Lacks conserved residue(s) required for the propagation of feature annotation.</text>
</comment>
<dbReference type="Gene3D" id="3.40.50.2300">
    <property type="match status" value="1"/>
</dbReference>
<evidence type="ECO:0000256" key="3">
    <source>
        <dbReference type="PROSITE-ProRule" id="PRU01091"/>
    </source>
</evidence>
<dbReference type="AlphaFoldDB" id="K9GZI0"/>
<dbReference type="EMBL" id="ANHY01000007">
    <property type="protein sequence ID" value="EKV30687.1"/>
    <property type="molecule type" value="Genomic_DNA"/>
</dbReference>
<dbReference type="PANTHER" id="PTHR48111:SF58">
    <property type="entry name" value="TORCAD OPERON TRANSCRIPTIONAL REGULATORY PROTEIN TORR"/>
    <property type="match status" value="1"/>
</dbReference>